<keyword evidence="7" id="KW-1185">Reference proteome</keyword>
<evidence type="ECO:0000313" key="7">
    <source>
        <dbReference type="Proteomes" id="UP001349994"/>
    </source>
</evidence>
<protein>
    <submittedName>
        <fullName evidence="6">Toxin-antitoxin system toxin component, PIN family</fullName>
    </submittedName>
</protein>
<evidence type="ECO:0000256" key="1">
    <source>
        <dbReference type="ARBA" id="ARBA00022722"/>
    </source>
</evidence>
<keyword evidence="4" id="KW-0460">Magnesium</keyword>
<proteinExistence type="predicted"/>
<organism evidence="6 7">
    <name type="scientific">Adlercreutzia wanghongyangiae</name>
    <dbReference type="NCBI Taxonomy" id="3111451"/>
    <lineage>
        <taxon>Bacteria</taxon>
        <taxon>Bacillati</taxon>
        <taxon>Actinomycetota</taxon>
        <taxon>Coriobacteriia</taxon>
        <taxon>Eggerthellales</taxon>
        <taxon>Eggerthellaceae</taxon>
        <taxon>Adlercreutzia</taxon>
    </lineage>
</organism>
<dbReference type="SUPFAM" id="SSF88723">
    <property type="entry name" value="PIN domain-like"/>
    <property type="match status" value="1"/>
</dbReference>
<keyword evidence="3" id="KW-0378">Hydrolase</keyword>
<dbReference type="EMBL" id="JAYMFF010000003">
    <property type="protein sequence ID" value="MEC4175414.1"/>
    <property type="molecule type" value="Genomic_DNA"/>
</dbReference>
<dbReference type="NCBIfam" id="TIGR00305">
    <property type="entry name" value="putative toxin-antitoxin system toxin component, PIN family"/>
    <property type="match status" value="1"/>
</dbReference>
<dbReference type="PANTHER" id="PTHR34610:SF3">
    <property type="entry name" value="SSL7007 PROTEIN"/>
    <property type="match status" value="1"/>
</dbReference>
<dbReference type="Pfam" id="PF13470">
    <property type="entry name" value="PIN_3"/>
    <property type="match status" value="1"/>
</dbReference>
<dbReference type="InterPro" id="IPR002716">
    <property type="entry name" value="PIN_dom"/>
</dbReference>
<dbReference type="RefSeq" id="WP_326423962.1">
    <property type="nucleotide sequence ID" value="NZ_JAYMFF010000003.1"/>
</dbReference>
<evidence type="ECO:0000256" key="2">
    <source>
        <dbReference type="ARBA" id="ARBA00022723"/>
    </source>
</evidence>
<dbReference type="InterPro" id="IPR029060">
    <property type="entry name" value="PIN-like_dom_sf"/>
</dbReference>
<name>A0ABU6IG48_9ACTN</name>
<evidence type="ECO:0000313" key="6">
    <source>
        <dbReference type="EMBL" id="MEC4175414.1"/>
    </source>
</evidence>
<sequence length="138" mass="15885">MKYVILDTNVVVSAMISHLDHGHPAALLRRMAERKFVPVYSMALMEEYEEVLRRPKFKFDEQDIAMVLAKIRHFGIRQERLPGLTFVPPCTDADDQPFYDLALSTDALLVTGNTKHFPEDKRIFTPGGYFRTLRSEAL</sequence>
<dbReference type="PANTHER" id="PTHR34610">
    <property type="entry name" value="SSL7007 PROTEIN"/>
    <property type="match status" value="1"/>
</dbReference>
<reference evidence="6 7" key="1">
    <citation type="submission" date="2024-01" db="EMBL/GenBank/DDBJ databases">
        <title>novel species in genus Adlercreutzia.</title>
        <authorList>
            <person name="Liu X."/>
        </authorList>
    </citation>
    <scope>NUCLEOTIDE SEQUENCE [LARGE SCALE GENOMIC DNA]</scope>
    <source>
        <strain evidence="6 7">R7</strain>
    </source>
</reference>
<feature type="domain" description="PIN" evidence="5">
    <location>
        <begin position="4"/>
        <end position="115"/>
    </location>
</feature>
<dbReference type="InterPro" id="IPR002850">
    <property type="entry name" value="PIN_toxin-like"/>
</dbReference>
<evidence type="ECO:0000256" key="4">
    <source>
        <dbReference type="ARBA" id="ARBA00022842"/>
    </source>
</evidence>
<keyword evidence="2" id="KW-0479">Metal-binding</keyword>
<dbReference type="Proteomes" id="UP001349994">
    <property type="component" value="Unassembled WGS sequence"/>
</dbReference>
<evidence type="ECO:0000259" key="5">
    <source>
        <dbReference type="Pfam" id="PF13470"/>
    </source>
</evidence>
<accession>A0ABU6IG48</accession>
<evidence type="ECO:0000256" key="3">
    <source>
        <dbReference type="ARBA" id="ARBA00022801"/>
    </source>
</evidence>
<comment type="caution">
    <text evidence="6">The sequence shown here is derived from an EMBL/GenBank/DDBJ whole genome shotgun (WGS) entry which is preliminary data.</text>
</comment>
<gene>
    <name evidence="6" type="ORF">VIN30_03000</name>
</gene>
<keyword evidence="1" id="KW-0540">Nuclease</keyword>